<evidence type="ECO:0000256" key="1">
    <source>
        <dbReference type="ARBA" id="ARBA00001974"/>
    </source>
</evidence>
<dbReference type="SUPFAM" id="SSF55103">
    <property type="entry name" value="FAD-linked oxidases, C-terminal domain"/>
    <property type="match status" value="1"/>
</dbReference>
<dbReference type="Pfam" id="PF01565">
    <property type="entry name" value="FAD_binding_4"/>
    <property type="match status" value="1"/>
</dbReference>
<dbReference type="Gene3D" id="3.30.465.10">
    <property type="match status" value="1"/>
</dbReference>
<dbReference type="Gene3D" id="3.30.43.10">
    <property type="entry name" value="Uridine Diphospho-n-acetylenolpyruvylglucosamine Reductase, domain 2"/>
    <property type="match status" value="1"/>
</dbReference>
<dbReference type="GO" id="GO:0071949">
    <property type="term" value="F:FAD binding"/>
    <property type="evidence" value="ECO:0007669"/>
    <property type="project" value="InterPro"/>
</dbReference>
<dbReference type="Pfam" id="PF02913">
    <property type="entry name" value="FAD-oxidase_C"/>
    <property type="match status" value="1"/>
</dbReference>
<keyword evidence="3" id="KW-0285">Flavoprotein</keyword>
<name>A0A0U3U8Z0_9BACT</name>
<proteinExistence type="inferred from homology"/>
<sequence>MSTSGDRSGALLTELRRITSADFLHTDAAALAPFCTDWRGRYAGQPLCVVLPGDTAAVAAVVGACAAAGVPVVAQGGNTGLCGGATPIGGEVLVSLRRLNRIREVDADNNSITVEAGCTLHEVQQAAAAVNRLFPLSLAAEGSATIGGNLSTNAGGVQVLRYGNARELTLGLEVVLADGRIWHGLRALRKNNTGYDLKQLFIGAEGTLGLITAATLKLFPRPRSMATAWAAVRDPLAAVRLLGDLRDATGDTITAFELVDRSSLELVLRHMSQARDPLPGKHGWQVLIELAGAQHGLASVLEQALHQALEHGLAIDAAVAKSETQSHALWALRENISEAQRIEGISIKHDIAVPISHIPEFIQRAGVALQAVFPDLRIVCFGHLGDGNLHYNLSKTDAQSNGEFIAQTPMVNRIVHDLVHALGGSISAEHGLGQLKRGEVLRYKTGVEMELMRTVKHALDPHGLMNPGKLL</sequence>
<dbReference type="InterPro" id="IPR004113">
    <property type="entry name" value="FAD-bd_oxidored_4_C"/>
</dbReference>
<dbReference type="InterPro" id="IPR016164">
    <property type="entry name" value="FAD-linked_Oxase-like_C"/>
</dbReference>
<protein>
    <submittedName>
        <fullName evidence="6">2-hydroxyacid dehydrogenase</fullName>
    </submittedName>
</protein>
<dbReference type="InterPro" id="IPR016171">
    <property type="entry name" value="Vanillyl_alc_oxidase_C-sub2"/>
</dbReference>
<comment type="similarity">
    <text evidence="2">Belongs to the FAD-binding oxidoreductase/transferase type 4 family.</text>
</comment>
<keyword evidence="4" id="KW-0274">FAD</keyword>
<evidence type="ECO:0000259" key="5">
    <source>
        <dbReference type="PROSITE" id="PS51387"/>
    </source>
</evidence>
<reference evidence="6" key="1">
    <citation type="submission" date="2015-10" db="EMBL/GenBank/DDBJ databases">
        <title>Biosynthesis of SCL-MCL polyhydroxyalkanoates by metagenomic clones in Pseudomonas putida.</title>
        <authorList>
            <person name="Cheng J."/>
            <person name="Charles T.C."/>
        </authorList>
    </citation>
    <scope>NUCLEOTIDE SEQUENCE</scope>
</reference>
<dbReference type="GO" id="GO:0022904">
    <property type="term" value="P:respiratory electron transport chain"/>
    <property type="evidence" value="ECO:0007669"/>
    <property type="project" value="TreeGrafter"/>
</dbReference>
<accession>A0A0U3U8Z0</accession>
<evidence type="ECO:0000256" key="2">
    <source>
        <dbReference type="ARBA" id="ARBA00008000"/>
    </source>
</evidence>
<dbReference type="Gene3D" id="1.10.45.10">
    <property type="entry name" value="Vanillyl-alcohol Oxidase, Chain A, domain 4"/>
    <property type="match status" value="1"/>
</dbReference>
<evidence type="ECO:0000313" key="6">
    <source>
        <dbReference type="EMBL" id="ALV86814.1"/>
    </source>
</evidence>
<dbReference type="PANTHER" id="PTHR43716:SF2">
    <property type="entry name" value="BLL6224 PROTEIN"/>
    <property type="match status" value="1"/>
</dbReference>
<dbReference type="Gene3D" id="3.30.70.2190">
    <property type="match status" value="1"/>
</dbReference>
<dbReference type="Gene3D" id="3.30.70.2740">
    <property type="match status" value="1"/>
</dbReference>
<dbReference type="InterPro" id="IPR016169">
    <property type="entry name" value="FAD-bd_PCMH_sub2"/>
</dbReference>
<dbReference type="GO" id="GO:0003824">
    <property type="term" value="F:catalytic activity"/>
    <property type="evidence" value="ECO:0007669"/>
    <property type="project" value="InterPro"/>
</dbReference>
<dbReference type="InterPro" id="IPR051264">
    <property type="entry name" value="FAD-oxidored/transferase_4"/>
</dbReference>
<dbReference type="FunFam" id="1.10.45.10:FF:000001">
    <property type="entry name" value="D-lactate dehydrogenase mitochondrial"/>
    <property type="match status" value="1"/>
</dbReference>
<dbReference type="AlphaFoldDB" id="A0A0U3U8Z0"/>
<dbReference type="PANTHER" id="PTHR43716">
    <property type="entry name" value="D-2-HYDROXYGLUTARATE DEHYDROGENASE, MITOCHONDRIAL"/>
    <property type="match status" value="1"/>
</dbReference>
<dbReference type="SUPFAM" id="SSF56176">
    <property type="entry name" value="FAD-binding/transporter-associated domain-like"/>
    <property type="match status" value="1"/>
</dbReference>
<dbReference type="InterPro" id="IPR016167">
    <property type="entry name" value="FAD-bd_PCMH_sub1"/>
</dbReference>
<evidence type="ECO:0000256" key="4">
    <source>
        <dbReference type="ARBA" id="ARBA00022827"/>
    </source>
</evidence>
<dbReference type="InterPro" id="IPR006094">
    <property type="entry name" value="Oxid_FAD_bind_N"/>
</dbReference>
<evidence type="ECO:0000256" key="3">
    <source>
        <dbReference type="ARBA" id="ARBA00022630"/>
    </source>
</evidence>
<feature type="domain" description="FAD-binding PCMH-type" evidence="5">
    <location>
        <begin position="42"/>
        <end position="221"/>
    </location>
</feature>
<dbReference type="InterPro" id="IPR036318">
    <property type="entry name" value="FAD-bd_PCMH-like_sf"/>
</dbReference>
<dbReference type="PROSITE" id="PS51387">
    <property type="entry name" value="FAD_PCMH"/>
    <property type="match status" value="1"/>
</dbReference>
<comment type="cofactor">
    <cofactor evidence="1">
        <name>FAD</name>
        <dbReference type="ChEBI" id="CHEBI:57692"/>
    </cofactor>
</comment>
<organism evidence="6">
    <name type="scientific">uncultured bacterium P11N2</name>
    <dbReference type="NCBI Taxonomy" id="1748282"/>
    <lineage>
        <taxon>Bacteria</taxon>
        <taxon>environmental samples</taxon>
    </lineage>
</organism>
<dbReference type="InterPro" id="IPR016166">
    <property type="entry name" value="FAD-bd_PCMH"/>
</dbReference>
<dbReference type="EMBL" id="KT944278">
    <property type="protein sequence ID" value="ALV86814.1"/>
    <property type="molecule type" value="Genomic_DNA"/>
</dbReference>